<feature type="domain" description="Integral membrane bound transporter" evidence="8">
    <location>
        <begin position="431"/>
        <end position="544"/>
    </location>
</feature>
<reference evidence="9 10" key="1">
    <citation type="submission" date="2020-12" db="EMBL/GenBank/DDBJ databases">
        <title>HMF7856_wgs.fasta genome submission.</title>
        <authorList>
            <person name="Kang H."/>
            <person name="Kim H."/>
            <person name="Joh K."/>
        </authorList>
    </citation>
    <scope>NUCLEOTIDE SEQUENCE [LARGE SCALE GENOMIC DNA]</scope>
    <source>
        <strain evidence="9 10">HMF7856</strain>
    </source>
</reference>
<evidence type="ECO:0000256" key="1">
    <source>
        <dbReference type="ARBA" id="ARBA00004651"/>
    </source>
</evidence>
<dbReference type="Pfam" id="PF13515">
    <property type="entry name" value="FUSC_2"/>
    <property type="match status" value="1"/>
</dbReference>
<dbReference type="Pfam" id="PF12805">
    <property type="entry name" value="FUSC-like"/>
    <property type="match status" value="1"/>
</dbReference>
<comment type="similarity">
    <text evidence="6">Belongs to the YccS/YhfK family.</text>
</comment>
<evidence type="ECO:0000313" key="9">
    <source>
        <dbReference type="EMBL" id="QQL51103.1"/>
    </source>
</evidence>
<gene>
    <name evidence="9" type="ORF">GO620_006535</name>
</gene>
<dbReference type="KEGG" id="mgik:GO620_006535"/>
<keyword evidence="3" id="KW-0812">Transmembrane</keyword>
<evidence type="ECO:0000256" key="4">
    <source>
        <dbReference type="ARBA" id="ARBA00022989"/>
    </source>
</evidence>
<protein>
    <submittedName>
        <fullName evidence="9">FUSC family protein</fullName>
    </submittedName>
</protein>
<evidence type="ECO:0000313" key="10">
    <source>
        <dbReference type="Proteomes" id="UP000429232"/>
    </source>
</evidence>
<evidence type="ECO:0000259" key="7">
    <source>
        <dbReference type="Pfam" id="PF12805"/>
    </source>
</evidence>
<dbReference type="InterPro" id="IPR032692">
    <property type="entry name" value="YccS_N"/>
</dbReference>
<evidence type="ECO:0000256" key="2">
    <source>
        <dbReference type="ARBA" id="ARBA00022475"/>
    </source>
</evidence>
<evidence type="ECO:0000259" key="8">
    <source>
        <dbReference type="Pfam" id="PF13515"/>
    </source>
</evidence>
<keyword evidence="4" id="KW-1133">Transmembrane helix</keyword>
<dbReference type="EMBL" id="CP066775">
    <property type="protein sequence ID" value="QQL51103.1"/>
    <property type="molecule type" value="Genomic_DNA"/>
</dbReference>
<feature type="domain" description="Integral membrane protein YccS N-terminal" evidence="7">
    <location>
        <begin position="69"/>
        <end position="347"/>
    </location>
</feature>
<sequence>MDTHSREIRSFFYSQYFSDGLRISIGVLVPSFILAQFGELQLGLTLSLGAVCICGVDSPGPTRYKRNAMLVCNALMFVVAMITGYARLTIYTLGVEIALFSFLFSMFTVYGTRATSVGTAVLLVMVFMIGKALEANEILRYSIVLTCGGIWYMVLSMVFFSIRPYRAAQQALAENITDVVRFLRIKADFYLPETNIESNYAKLVSQQVKVSEHQDQIRELLFKSRALVRESTNASRILILTFVDLVDMFEQILATHYDYNEMRERFRDTSILPDIANLLQQMANELDNIGYAILANSRYKIVRDFSPDLEKLKQHIDKIAAENNTSNLVLKKVLINLRDLSQKITDIHKYYNSKSSEGLIKKTNDVELVKFVNHQDFAPHILFDNLTFTSAAFKHALRVCLVCVAGFVATRSNGLLELVNFITGKRVVFGNHSYWVLLTIIVILKPGFSLSKQRNIQRVLGTLAGGLIGVVILAFVTNKTIEIVLLVFFMMGSYSFLRINYIVSVMFMTPYVLIVFRFLGTAGHYDVAKERIIDTIFGSILSIIASYTLFPSWESQQLRESLHKVLDANIRYLLTIADDLLGKPVTVTDFKLARKDVFVNSANLSATFERMVSEPKSKQSKAKDLHKFVVLNHILSSYLSTIAASLNGKKVQHLRADNFKLMRRSIAVLNDNSKKLGGKSMDLVVDKLDLGNTLDTTDPDQQLLKEQLNFVNKISVDIGRITDNLILQ</sequence>
<keyword evidence="10" id="KW-1185">Reference proteome</keyword>
<organism evidence="9 10">
    <name type="scientific">Mucilaginibacter ginkgonis</name>
    <dbReference type="NCBI Taxonomy" id="2682091"/>
    <lineage>
        <taxon>Bacteria</taxon>
        <taxon>Pseudomonadati</taxon>
        <taxon>Bacteroidota</taxon>
        <taxon>Sphingobacteriia</taxon>
        <taxon>Sphingobacteriales</taxon>
        <taxon>Sphingobacteriaceae</taxon>
        <taxon>Mucilaginibacter</taxon>
    </lineage>
</organism>
<dbReference type="PANTHER" id="PTHR30509:SF9">
    <property type="entry name" value="MULTIDRUG RESISTANCE PROTEIN MDTO"/>
    <property type="match status" value="1"/>
</dbReference>
<proteinExistence type="inferred from homology"/>
<dbReference type="InterPro" id="IPR049453">
    <property type="entry name" value="Memb_transporter_dom"/>
</dbReference>
<evidence type="ECO:0000256" key="5">
    <source>
        <dbReference type="ARBA" id="ARBA00023136"/>
    </source>
</evidence>
<dbReference type="AlphaFoldDB" id="A0A6I4HVX9"/>
<keyword evidence="5" id="KW-0472">Membrane</keyword>
<dbReference type="GO" id="GO:0005886">
    <property type="term" value="C:plasma membrane"/>
    <property type="evidence" value="ECO:0007669"/>
    <property type="project" value="UniProtKB-SubCell"/>
</dbReference>
<dbReference type="PANTHER" id="PTHR30509">
    <property type="entry name" value="P-HYDROXYBENZOIC ACID EFFLUX PUMP SUBUNIT-RELATED"/>
    <property type="match status" value="1"/>
</dbReference>
<accession>A0A6I4HVX9</accession>
<name>A0A6I4HVX9_9SPHI</name>
<dbReference type="Proteomes" id="UP000429232">
    <property type="component" value="Chromosome"/>
</dbReference>
<keyword evidence="2" id="KW-1003">Cell membrane</keyword>
<dbReference type="RefSeq" id="WP_157523676.1">
    <property type="nucleotide sequence ID" value="NZ_CP066775.1"/>
</dbReference>
<evidence type="ECO:0000256" key="6">
    <source>
        <dbReference type="ARBA" id="ARBA00043993"/>
    </source>
</evidence>
<comment type="subcellular location">
    <subcellularLocation>
        <location evidence="1">Cell membrane</location>
        <topology evidence="1">Multi-pass membrane protein</topology>
    </subcellularLocation>
</comment>
<evidence type="ECO:0000256" key="3">
    <source>
        <dbReference type="ARBA" id="ARBA00022692"/>
    </source>
</evidence>